<evidence type="ECO:0000256" key="2">
    <source>
        <dbReference type="ARBA" id="ARBA00022630"/>
    </source>
</evidence>
<evidence type="ECO:0000259" key="6">
    <source>
        <dbReference type="Pfam" id="PF01494"/>
    </source>
</evidence>
<dbReference type="PRINTS" id="PR00420">
    <property type="entry name" value="RNGMNOXGNASE"/>
</dbReference>
<dbReference type="GO" id="GO:0004497">
    <property type="term" value="F:monooxygenase activity"/>
    <property type="evidence" value="ECO:0007669"/>
    <property type="project" value="UniProtKB-KW"/>
</dbReference>
<protein>
    <submittedName>
        <fullName evidence="7">FAD-dependent oxidoreductase</fullName>
    </submittedName>
</protein>
<evidence type="ECO:0000313" key="8">
    <source>
        <dbReference type="Proteomes" id="UP000278398"/>
    </source>
</evidence>
<dbReference type="Pfam" id="PF01494">
    <property type="entry name" value="FAD_binding_3"/>
    <property type="match status" value="1"/>
</dbReference>
<comment type="cofactor">
    <cofactor evidence="1">
        <name>FAD</name>
        <dbReference type="ChEBI" id="CHEBI:57692"/>
    </cofactor>
</comment>
<accession>A0A429Z155</accession>
<dbReference type="SUPFAM" id="SSF54373">
    <property type="entry name" value="FAD-linked reductases, C-terminal domain"/>
    <property type="match status" value="1"/>
</dbReference>
<proteinExistence type="predicted"/>
<dbReference type="PANTHER" id="PTHR13789:SF318">
    <property type="entry name" value="GERANYLGERANYL DIPHOSPHATE REDUCTASE"/>
    <property type="match status" value="1"/>
</dbReference>
<evidence type="ECO:0000256" key="5">
    <source>
        <dbReference type="ARBA" id="ARBA00023033"/>
    </source>
</evidence>
<keyword evidence="4" id="KW-0560">Oxidoreductase</keyword>
<dbReference type="OrthoDB" id="4230779at2"/>
<dbReference type="EMBL" id="RWKW01000020">
    <property type="protein sequence ID" value="RST87390.1"/>
    <property type="molecule type" value="Genomic_DNA"/>
</dbReference>
<organism evidence="7 8">
    <name type="scientific">Aquibium carbonis</name>
    <dbReference type="NCBI Taxonomy" id="2495581"/>
    <lineage>
        <taxon>Bacteria</taxon>
        <taxon>Pseudomonadati</taxon>
        <taxon>Pseudomonadota</taxon>
        <taxon>Alphaproteobacteria</taxon>
        <taxon>Hyphomicrobiales</taxon>
        <taxon>Phyllobacteriaceae</taxon>
        <taxon>Aquibium</taxon>
    </lineage>
</organism>
<keyword evidence="5" id="KW-0503">Monooxygenase</keyword>
<feature type="non-terminal residue" evidence="7">
    <location>
        <position position="270"/>
    </location>
</feature>
<dbReference type="Gene3D" id="3.50.50.60">
    <property type="entry name" value="FAD/NAD(P)-binding domain"/>
    <property type="match status" value="1"/>
</dbReference>
<keyword evidence="3" id="KW-0274">FAD</keyword>
<evidence type="ECO:0000256" key="4">
    <source>
        <dbReference type="ARBA" id="ARBA00023002"/>
    </source>
</evidence>
<dbReference type="InterPro" id="IPR050493">
    <property type="entry name" value="FAD-dep_Monooxygenase_BioMet"/>
</dbReference>
<dbReference type="SUPFAM" id="SSF51905">
    <property type="entry name" value="FAD/NAD(P)-binding domain"/>
    <property type="match status" value="1"/>
</dbReference>
<dbReference type="AlphaFoldDB" id="A0A429Z155"/>
<dbReference type="GO" id="GO:0071949">
    <property type="term" value="F:FAD binding"/>
    <property type="evidence" value="ECO:0007669"/>
    <property type="project" value="InterPro"/>
</dbReference>
<sequence length="270" mass="28626">MKTLSPDRPILVVGAGIAGLTVALALAGRGFSVHLFEQARKLEEVGAGLQLSPNATRILDRLGVIERLRAVSVQPEAIVLRRARSLREIARVPLGAAAAARWGAPYFTVHRADLQSALLSRVEREPSIRLSTGAAVRDAAYHARGVTLSIDQAGSIIEAAGDLVIAADGVWSTMRGTEDDKRGAFSGLTAWRATLHRGEPAEGQGPVLSGSVVTAFLHRRFHVVAYPIRSGQAVNLVAVTRGEALRRAWSVAAPRHELEAALAGAPALSR</sequence>
<evidence type="ECO:0000256" key="3">
    <source>
        <dbReference type="ARBA" id="ARBA00022827"/>
    </source>
</evidence>
<evidence type="ECO:0000313" key="7">
    <source>
        <dbReference type="EMBL" id="RST87390.1"/>
    </source>
</evidence>
<keyword evidence="8" id="KW-1185">Reference proteome</keyword>
<comment type="caution">
    <text evidence="7">The sequence shown here is derived from an EMBL/GenBank/DDBJ whole genome shotgun (WGS) entry which is preliminary data.</text>
</comment>
<evidence type="ECO:0000256" key="1">
    <source>
        <dbReference type="ARBA" id="ARBA00001974"/>
    </source>
</evidence>
<reference evidence="7 8" key="1">
    <citation type="submission" date="2018-12" db="EMBL/GenBank/DDBJ databases">
        <title>Mesorhizobium carbonis sp. nov., isolated from coal mine water.</title>
        <authorList>
            <person name="Xin W."/>
            <person name="Xu Z."/>
            <person name="Xiang F."/>
            <person name="Zhang J."/>
            <person name="Xi L."/>
            <person name="Liu J."/>
        </authorList>
    </citation>
    <scope>NUCLEOTIDE SEQUENCE [LARGE SCALE GENOMIC DNA]</scope>
    <source>
        <strain evidence="7 8">B2.3</strain>
    </source>
</reference>
<dbReference type="InterPro" id="IPR002938">
    <property type="entry name" value="FAD-bd"/>
</dbReference>
<feature type="domain" description="FAD-binding" evidence="6">
    <location>
        <begin position="9"/>
        <end position="192"/>
    </location>
</feature>
<dbReference type="PANTHER" id="PTHR13789">
    <property type="entry name" value="MONOOXYGENASE"/>
    <property type="match status" value="1"/>
</dbReference>
<dbReference type="InterPro" id="IPR036188">
    <property type="entry name" value="FAD/NAD-bd_sf"/>
</dbReference>
<dbReference type="Proteomes" id="UP000278398">
    <property type="component" value="Unassembled WGS sequence"/>
</dbReference>
<name>A0A429Z155_9HYPH</name>
<keyword evidence="2" id="KW-0285">Flavoprotein</keyword>
<gene>
    <name evidence="7" type="ORF">EJC49_06185</name>
</gene>